<dbReference type="AlphaFoldDB" id="A0A7E4URZ6"/>
<name>A0A7E4URZ6_PANRE</name>
<proteinExistence type="predicted"/>
<accession>A0A7E4URZ6</accession>
<evidence type="ECO:0000313" key="1">
    <source>
        <dbReference type="Proteomes" id="UP000492821"/>
    </source>
</evidence>
<keyword evidence="1" id="KW-1185">Reference proteome</keyword>
<evidence type="ECO:0000313" key="2">
    <source>
        <dbReference type="WBParaSite" id="Pan_g11745.t1"/>
    </source>
</evidence>
<reference evidence="2" key="2">
    <citation type="submission" date="2020-10" db="UniProtKB">
        <authorList>
            <consortium name="WormBaseParasite"/>
        </authorList>
    </citation>
    <scope>IDENTIFICATION</scope>
</reference>
<sequence>MPFLLHALDYGSRCRLCELATPGEVYDLQIAAPQLSGLQPIQATVHISHDTTIAFMNKNGALCAAFKHEPAPNLLDLNNDKLFRVTKTLQIEKFDSKHCAQLIFNKFGLEPEKLRFIRCDLTSKFLHDLSAKAKSDIRNISIIEA</sequence>
<organism evidence="1 2">
    <name type="scientific">Panagrellus redivivus</name>
    <name type="common">Microworm</name>
    <dbReference type="NCBI Taxonomy" id="6233"/>
    <lineage>
        <taxon>Eukaryota</taxon>
        <taxon>Metazoa</taxon>
        <taxon>Ecdysozoa</taxon>
        <taxon>Nematoda</taxon>
        <taxon>Chromadorea</taxon>
        <taxon>Rhabditida</taxon>
        <taxon>Tylenchina</taxon>
        <taxon>Panagrolaimomorpha</taxon>
        <taxon>Panagrolaimoidea</taxon>
        <taxon>Panagrolaimidae</taxon>
        <taxon>Panagrellus</taxon>
    </lineage>
</organism>
<reference evidence="1" key="1">
    <citation type="journal article" date="2013" name="Genetics">
        <title>The draft genome and transcriptome of Panagrellus redivivus are shaped by the harsh demands of a free-living lifestyle.</title>
        <authorList>
            <person name="Srinivasan J."/>
            <person name="Dillman A.R."/>
            <person name="Macchietto M.G."/>
            <person name="Heikkinen L."/>
            <person name="Lakso M."/>
            <person name="Fracchia K.M."/>
            <person name="Antoshechkin I."/>
            <person name="Mortazavi A."/>
            <person name="Wong G."/>
            <person name="Sternberg P.W."/>
        </authorList>
    </citation>
    <scope>NUCLEOTIDE SEQUENCE [LARGE SCALE GENOMIC DNA]</scope>
    <source>
        <strain evidence="1">MT8872</strain>
    </source>
</reference>
<dbReference type="WBParaSite" id="Pan_g11745.t1">
    <property type="protein sequence ID" value="Pan_g11745.t1"/>
    <property type="gene ID" value="Pan_g11745"/>
</dbReference>
<dbReference type="Proteomes" id="UP000492821">
    <property type="component" value="Unassembled WGS sequence"/>
</dbReference>
<protein>
    <submittedName>
        <fullName evidence="2">PCNA_N domain-containing protein</fullName>
    </submittedName>
</protein>